<organism evidence="6 7">
    <name type="scientific">Candidatus Brachybacterium merdavium</name>
    <dbReference type="NCBI Taxonomy" id="2838513"/>
    <lineage>
        <taxon>Bacteria</taxon>
        <taxon>Bacillati</taxon>
        <taxon>Actinomycetota</taxon>
        <taxon>Actinomycetes</taxon>
        <taxon>Micrococcales</taxon>
        <taxon>Dermabacteraceae</taxon>
        <taxon>Brachybacterium</taxon>
    </lineage>
</organism>
<dbReference type="GO" id="GO:0003700">
    <property type="term" value="F:DNA-binding transcription factor activity"/>
    <property type="evidence" value="ECO:0007669"/>
    <property type="project" value="InterPro"/>
</dbReference>
<evidence type="ECO:0000256" key="1">
    <source>
        <dbReference type="ARBA" id="ARBA00023015"/>
    </source>
</evidence>
<proteinExistence type="predicted"/>
<evidence type="ECO:0000256" key="3">
    <source>
        <dbReference type="ARBA" id="ARBA00023163"/>
    </source>
</evidence>
<dbReference type="Proteomes" id="UP000823823">
    <property type="component" value="Unassembled WGS sequence"/>
</dbReference>
<dbReference type="SMART" id="SM00345">
    <property type="entry name" value="HTH_GNTR"/>
    <property type="match status" value="1"/>
</dbReference>
<evidence type="ECO:0000259" key="5">
    <source>
        <dbReference type="PROSITE" id="PS50949"/>
    </source>
</evidence>
<dbReference type="InterPro" id="IPR000524">
    <property type="entry name" value="Tscrpt_reg_HTH_GntR"/>
</dbReference>
<protein>
    <submittedName>
        <fullName evidence="6">GntR family transcriptional regulator</fullName>
    </submittedName>
</protein>
<dbReference type="Gene3D" id="1.10.10.10">
    <property type="entry name" value="Winged helix-like DNA-binding domain superfamily/Winged helix DNA-binding domain"/>
    <property type="match status" value="1"/>
</dbReference>
<feature type="compositionally biased region" description="Basic and acidic residues" evidence="4">
    <location>
        <begin position="240"/>
        <end position="253"/>
    </location>
</feature>
<dbReference type="PANTHER" id="PTHR43537:SF5">
    <property type="entry name" value="UXU OPERON TRANSCRIPTIONAL REGULATOR"/>
    <property type="match status" value="1"/>
</dbReference>
<reference evidence="6" key="1">
    <citation type="journal article" date="2021" name="PeerJ">
        <title>Extensive microbial diversity within the chicken gut microbiome revealed by metagenomics and culture.</title>
        <authorList>
            <person name="Gilroy R."/>
            <person name="Ravi A."/>
            <person name="Getino M."/>
            <person name="Pursley I."/>
            <person name="Horton D.L."/>
            <person name="Alikhan N.F."/>
            <person name="Baker D."/>
            <person name="Gharbi K."/>
            <person name="Hall N."/>
            <person name="Watson M."/>
            <person name="Adriaenssens E.M."/>
            <person name="Foster-Nyarko E."/>
            <person name="Jarju S."/>
            <person name="Secka A."/>
            <person name="Antonio M."/>
            <person name="Oren A."/>
            <person name="Chaudhuri R.R."/>
            <person name="La Ragione R."/>
            <person name="Hildebrand F."/>
            <person name="Pallen M.J."/>
        </authorList>
    </citation>
    <scope>NUCLEOTIDE SEQUENCE</scope>
    <source>
        <strain evidence="6">ChiHjej13B12-24818</strain>
    </source>
</reference>
<dbReference type="InterPro" id="IPR008920">
    <property type="entry name" value="TF_FadR/GntR_C"/>
</dbReference>
<feature type="region of interest" description="Disordered" evidence="4">
    <location>
        <begin position="229"/>
        <end position="261"/>
    </location>
</feature>
<evidence type="ECO:0000256" key="2">
    <source>
        <dbReference type="ARBA" id="ARBA00023125"/>
    </source>
</evidence>
<accession>A0A9D2RQ01</accession>
<dbReference type="SMART" id="SM00895">
    <property type="entry name" value="FCD"/>
    <property type="match status" value="1"/>
</dbReference>
<dbReference type="Pfam" id="PF00392">
    <property type="entry name" value="GntR"/>
    <property type="match status" value="1"/>
</dbReference>
<gene>
    <name evidence="6" type="ORF">H9786_13100</name>
</gene>
<evidence type="ECO:0000256" key="4">
    <source>
        <dbReference type="SAM" id="MobiDB-lite"/>
    </source>
</evidence>
<reference evidence="6" key="2">
    <citation type="submission" date="2021-04" db="EMBL/GenBank/DDBJ databases">
        <authorList>
            <person name="Gilroy R."/>
        </authorList>
    </citation>
    <scope>NUCLEOTIDE SEQUENCE</scope>
    <source>
        <strain evidence="6">ChiHjej13B12-24818</strain>
    </source>
</reference>
<feature type="domain" description="HTH gntR-type" evidence="5">
    <location>
        <begin position="19"/>
        <end position="86"/>
    </location>
</feature>
<dbReference type="GO" id="GO:0003677">
    <property type="term" value="F:DNA binding"/>
    <property type="evidence" value="ECO:0007669"/>
    <property type="project" value="UniProtKB-KW"/>
</dbReference>
<dbReference type="SUPFAM" id="SSF48008">
    <property type="entry name" value="GntR ligand-binding domain-like"/>
    <property type="match status" value="1"/>
</dbReference>
<name>A0A9D2RQ01_9MICO</name>
<dbReference type="Pfam" id="PF07729">
    <property type="entry name" value="FCD"/>
    <property type="match status" value="1"/>
</dbReference>
<dbReference type="EMBL" id="DWZH01000101">
    <property type="protein sequence ID" value="HJB11438.1"/>
    <property type="molecule type" value="Genomic_DNA"/>
</dbReference>
<keyword evidence="3" id="KW-0804">Transcription</keyword>
<dbReference type="AlphaFoldDB" id="A0A9D2RQ01"/>
<dbReference type="Gene3D" id="1.20.120.530">
    <property type="entry name" value="GntR ligand-binding domain-like"/>
    <property type="match status" value="1"/>
</dbReference>
<evidence type="ECO:0000313" key="7">
    <source>
        <dbReference type="Proteomes" id="UP000823823"/>
    </source>
</evidence>
<dbReference type="SUPFAM" id="SSF46785">
    <property type="entry name" value="Winged helix' DNA-binding domain"/>
    <property type="match status" value="1"/>
</dbReference>
<dbReference type="PANTHER" id="PTHR43537">
    <property type="entry name" value="TRANSCRIPTIONAL REGULATOR, GNTR FAMILY"/>
    <property type="match status" value="1"/>
</dbReference>
<keyword evidence="2" id="KW-0238">DNA-binding</keyword>
<comment type="caution">
    <text evidence="6">The sequence shown here is derived from an EMBL/GenBank/DDBJ whole genome shotgun (WGS) entry which is preliminary data.</text>
</comment>
<evidence type="ECO:0000313" key="6">
    <source>
        <dbReference type="EMBL" id="HJB11438.1"/>
    </source>
</evidence>
<keyword evidence="1" id="KW-0805">Transcription regulation</keyword>
<dbReference type="CDD" id="cd07377">
    <property type="entry name" value="WHTH_GntR"/>
    <property type="match status" value="1"/>
</dbReference>
<dbReference type="PROSITE" id="PS50949">
    <property type="entry name" value="HTH_GNTR"/>
    <property type="match status" value="1"/>
</dbReference>
<dbReference type="InterPro" id="IPR036388">
    <property type="entry name" value="WH-like_DNA-bd_sf"/>
</dbReference>
<sequence>MDARPGRVQLPMLQPLRRPSIIDQAELELRTAIYDGSLRPGDAVPEVAVSRQMGISRSSLREACQRLVRDGLLTQHPGRGLFVTRMDAATMSDFIDYRLGIEMQAATIVAERAAELRAAGRAEAVEQLLAPLHDSLERIRAALAAGEVIEAGNADLDLHHQLAEITGNRFLSTAMRTAVILTRMGTFSDPRGFGVRADLPDAHTGLLEALSEGDASRARHLLRTSLHALADRPGPQSDEDLVRDPELLEHTHPEWSPLGEP</sequence>
<dbReference type="InterPro" id="IPR011711">
    <property type="entry name" value="GntR_C"/>
</dbReference>
<dbReference type="InterPro" id="IPR036390">
    <property type="entry name" value="WH_DNA-bd_sf"/>
</dbReference>